<dbReference type="OrthoDB" id="9771783at2"/>
<dbReference type="Proteomes" id="UP000006764">
    <property type="component" value="Chromosome"/>
</dbReference>
<gene>
    <name evidence="2" type="ORF">S7S_16235</name>
</gene>
<evidence type="ECO:0000256" key="1">
    <source>
        <dbReference type="SAM" id="Phobius"/>
    </source>
</evidence>
<keyword evidence="1" id="KW-0472">Membrane</keyword>
<dbReference type="KEGG" id="apac:S7S_16235"/>
<dbReference type="HOGENOM" id="CLU_056895_0_0_6"/>
<protein>
    <recommendedName>
        <fullName evidence="4">DUF748 domain-containing protein</fullName>
    </recommendedName>
</protein>
<dbReference type="RefSeq" id="WP_008733252.1">
    <property type="nucleotide sequence ID" value="NZ_CP004387.1"/>
</dbReference>
<proteinExistence type="predicted"/>
<reference evidence="2 3" key="1">
    <citation type="journal article" date="2012" name="J. Bacteriol.">
        <title>Genome sequence of an alkane-degrading bacterium, Alcanivorax pacificus type strain W11-5, isolated from deep sea sediment.</title>
        <authorList>
            <person name="Lai Q."/>
            <person name="Shao Z."/>
        </authorList>
    </citation>
    <scope>NUCLEOTIDE SEQUENCE [LARGE SCALE GENOMIC DNA]</scope>
    <source>
        <strain evidence="2 3">W11-5</strain>
    </source>
</reference>
<evidence type="ECO:0000313" key="2">
    <source>
        <dbReference type="EMBL" id="AJD49659.1"/>
    </source>
</evidence>
<dbReference type="Pfam" id="PF05359">
    <property type="entry name" value="DUF748"/>
    <property type="match status" value="1"/>
</dbReference>
<feature type="transmembrane region" description="Helical" evidence="1">
    <location>
        <begin position="7"/>
        <end position="30"/>
    </location>
</feature>
<keyword evidence="1" id="KW-1133">Transmembrane helix</keyword>
<dbReference type="AlphaFoldDB" id="A0A0B4XMQ1"/>
<evidence type="ECO:0008006" key="4">
    <source>
        <dbReference type="Google" id="ProtNLM"/>
    </source>
</evidence>
<dbReference type="InterPro" id="IPR008023">
    <property type="entry name" value="DUF748"/>
</dbReference>
<keyword evidence="3" id="KW-1185">Reference proteome</keyword>
<dbReference type="STRING" id="391936.S7S_16235"/>
<accession>A0A0B4XMQ1</accession>
<keyword evidence="1" id="KW-0812">Transmembrane</keyword>
<organism evidence="2 3">
    <name type="scientific">Isoalcanivorax pacificus W11-5</name>
    <dbReference type="NCBI Taxonomy" id="391936"/>
    <lineage>
        <taxon>Bacteria</taxon>
        <taxon>Pseudomonadati</taxon>
        <taxon>Pseudomonadota</taxon>
        <taxon>Gammaproteobacteria</taxon>
        <taxon>Oceanospirillales</taxon>
        <taxon>Alcanivoracaceae</taxon>
        <taxon>Isoalcanivorax</taxon>
    </lineage>
</organism>
<dbReference type="EMBL" id="CP004387">
    <property type="protein sequence ID" value="AJD49659.1"/>
    <property type="molecule type" value="Genomic_DNA"/>
</dbReference>
<name>A0A0B4XMQ1_9GAMM</name>
<sequence>MPRRHRTVLIVVSTLAPLLLVAHLLLPLFIRDYLNSRLQDMGNYHGHIEDIDLALWRGAYRINGLIITRTDADIPVPFFEAPETALQISWPALWRGAVVARVHFVSPRLNFVDGGDQAAGQSGEGVDWRTRLEQLVPMRIDELGIENGRVHFQNFFSDPPVDVAIHSLDGEILNLRNTRDAEGTRVATLTAEGLLEGNTPVEARVQLDPFGALDNFDLQLRITDLDLTSLNDIAAAYGRFDFVSGQGDFVMELTAQERALSGYAKPLFHDMDIFSWEQDVEDDDQSLLSAGWEALVGGLTTLFRNQPEQQFATRVPIEGSLDDTEVSRLRAISAILRNAFVEAYKPWFEEQTGQDR</sequence>
<evidence type="ECO:0000313" key="3">
    <source>
        <dbReference type="Proteomes" id="UP000006764"/>
    </source>
</evidence>